<evidence type="ECO:0000256" key="3">
    <source>
        <dbReference type="ARBA" id="ARBA00022741"/>
    </source>
</evidence>
<dbReference type="CDD" id="cd18791">
    <property type="entry name" value="SF2_C_RHA"/>
    <property type="match status" value="1"/>
</dbReference>
<dbReference type="EMBL" id="GDHC01001646">
    <property type="protein sequence ID" value="JAQ16983.1"/>
    <property type="molecule type" value="Transcribed_RNA"/>
</dbReference>
<keyword evidence="2" id="KW-0507">mRNA processing</keyword>
<dbReference type="EC" id="3.6.4.13" evidence="1"/>
<dbReference type="GO" id="GO:0003723">
    <property type="term" value="F:RNA binding"/>
    <property type="evidence" value="ECO:0007669"/>
    <property type="project" value="TreeGrafter"/>
</dbReference>
<sequence>MPVYKYRDRIVDAVSENQVVIVVGETGSGKTTQILQYLYESGYGRDRVLACTQPRRVAAISVATRVAEEMNTVIGQVVGYTIRFDDATSELTRIRYMTDGIFLREFLQSPELEKYSVVMIDEAHERTISTDILLGLIKEICKLRSDLKVLISSATLDSEKFSKYFNDAPIIQIPGRLYPVDIYYTNSPEGDYADAVVATVLQIHVTQAVPGDILAFLPGQDDIEYVMEVLNERILGLGDAIGTRVPYILLLPIYANLPNDQQRKIFHPTPPRTRKVVLATNIAETSITIDGIVYVVDTGMCKINTYDSKMGMESLAVTSISRASADQRAGRAGRTGPGKCFRLYTKPYYELEMEATAAPEIQRSNLCSTI</sequence>
<dbReference type="Gene3D" id="3.40.50.300">
    <property type="entry name" value="P-loop containing nucleotide triphosphate hydrolases"/>
    <property type="match status" value="2"/>
</dbReference>
<reference evidence="11" key="2">
    <citation type="submission" date="2014-07" db="EMBL/GenBank/DDBJ databases">
        <authorList>
            <person name="Hull J."/>
        </authorList>
    </citation>
    <scope>NUCLEOTIDE SEQUENCE</scope>
</reference>
<dbReference type="SMART" id="SM00487">
    <property type="entry name" value="DEXDc"/>
    <property type="match status" value="1"/>
</dbReference>
<evidence type="ECO:0000256" key="7">
    <source>
        <dbReference type="ARBA" id="ARBA00023187"/>
    </source>
</evidence>
<dbReference type="GO" id="GO:0071013">
    <property type="term" value="C:catalytic step 2 spliceosome"/>
    <property type="evidence" value="ECO:0007669"/>
    <property type="project" value="TreeGrafter"/>
</dbReference>
<reference evidence="12" key="3">
    <citation type="journal article" date="2016" name="Gigascience">
        <title>De novo construction of an expanded transcriptome assembly for the western tarnished plant bug, Lygus hesperus.</title>
        <authorList>
            <person name="Tassone E.E."/>
            <person name="Geib S.M."/>
            <person name="Hall B."/>
            <person name="Fabrick J.A."/>
            <person name="Brent C.S."/>
            <person name="Hull J.J."/>
        </authorList>
    </citation>
    <scope>NUCLEOTIDE SEQUENCE</scope>
</reference>
<keyword evidence="6" id="KW-0067">ATP-binding</keyword>
<dbReference type="PROSITE" id="PS00690">
    <property type="entry name" value="DEAH_ATP_HELICASE"/>
    <property type="match status" value="1"/>
</dbReference>
<dbReference type="GO" id="GO:0008380">
    <property type="term" value="P:RNA splicing"/>
    <property type="evidence" value="ECO:0007669"/>
    <property type="project" value="UniProtKB-KW"/>
</dbReference>
<comment type="catalytic activity">
    <reaction evidence="8">
        <text>ATP + H2O = ADP + phosphate + H(+)</text>
        <dbReference type="Rhea" id="RHEA:13065"/>
        <dbReference type="ChEBI" id="CHEBI:15377"/>
        <dbReference type="ChEBI" id="CHEBI:15378"/>
        <dbReference type="ChEBI" id="CHEBI:30616"/>
        <dbReference type="ChEBI" id="CHEBI:43474"/>
        <dbReference type="ChEBI" id="CHEBI:456216"/>
        <dbReference type="EC" id="3.6.4.13"/>
    </reaction>
</comment>
<dbReference type="AlphaFoldDB" id="A0A0A9XFQ3"/>
<dbReference type="GO" id="GO:0005524">
    <property type="term" value="F:ATP binding"/>
    <property type="evidence" value="ECO:0007669"/>
    <property type="project" value="UniProtKB-KW"/>
</dbReference>
<feature type="domain" description="Helicase ATP-binding" evidence="9">
    <location>
        <begin position="11"/>
        <end position="174"/>
    </location>
</feature>
<dbReference type="GO" id="GO:0006397">
    <property type="term" value="P:mRNA processing"/>
    <property type="evidence" value="ECO:0007669"/>
    <property type="project" value="UniProtKB-KW"/>
</dbReference>
<keyword evidence="3" id="KW-0547">Nucleotide-binding</keyword>
<dbReference type="Pfam" id="PF00271">
    <property type="entry name" value="Helicase_C"/>
    <property type="match status" value="1"/>
</dbReference>
<evidence type="ECO:0000256" key="6">
    <source>
        <dbReference type="ARBA" id="ARBA00022840"/>
    </source>
</evidence>
<dbReference type="FunFam" id="3.40.50.300:FF:000615">
    <property type="entry name" value="pre-mRNA-splicing factor ATP-dependent RNA helicase DEAH7"/>
    <property type="match status" value="1"/>
</dbReference>
<evidence type="ECO:0000256" key="2">
    <source>
        <dbReference type="ARBA" id="ARBA00022664"/>
    </source>
</evidence>
<dbReference type="InterPro" id="IPR014001">
    <property type="entry name" value="Helicase_ATP-bd"/>
</dbReference>
<protein>
    <recommendedName>
        <fullName evidence="1">RNA helicase</fullName>
        <ecNumber evidence="1">3.6.4.13</ecNumber>
    </recommendedName>
</protein>
<dbReference type="InterPro" id="IPR027417">
    <property type="entry name" value="P-loop_NTPase"/>
</dbReference>
<dbReference type="SUPFAM" id="SSF52540">
    <property type="entry name" value="P-loop containing nucleoside triphosphate hydrolases"/>
    <property type="match status" value="1"/>
</dbReference>
<dbReference type="Pfam" id="PF00270">
    <property type="entry name" value="DEAD"/>
    <property type="match status" value="1"/>
</dbReference>
<dbReference type="PANTHER" id="PTHR18934">
    <property type="entry name" value="ATP-DEPENDENT RNA HELICASE"/>
    <property type="match status" value="1"/>
</dbReference>
<dbReference type="InterPro" id="IPR002464">
    <property type="entry name" value="DNA/RNA_helicase_DEAH_CS"/>
</dbReference>
<dbReference type="GO" id="GO:0016787">
    <property type="term" value="F:hydrolase activity"/>
    <property type="evidence" value="ECO:0007669"/>
    <property type="project" value="UniProtKB-KW"/>
</dbReference>
<dbReference type="PROSITE" id="PS51192">
    <property type="entry name" value="HELICASE_ATP_BIND_1"/>
    <property type="match status" value="1"/>
</dbReference>
<dbReference type="PROSITE" id="PS51194">
    <property type="entry name" value="HELICASE_CTER"/>
    <property type="match status" value="1"/>
</dbReference>
<keyword evidence="4" id="KW-0378">Hydrolase</keyword>
<dbReference type="InterPro" id="IPR011545">
    <property type="entry name" value="DEAD/DEAH_box_helicase_dom"/>
</dbReference>
<evidence type="ECO:0000313" key="12">
    <source>
        <dbReference type="EMBL" id="JAQ16983.1"/>
    </source>
</evidence>
<gene>
    <name evidence="11" type="primary">mog-4</name>
    <name evidence="11" type="ORF">CM83_100512</name>
    <name evidence="12" type="ORF">g.29845</name>
</gene>
<name>A0A0A9XFQ3_LYGHE</name>
<dbReference type="GO" id="GO:0003724">
    <property type="term" value="F:RNA helicase activity"/>
    <property type="evidence" value="ECO:0007669"/>
    <property type="project" value="UniProtKB-EC"/>
</dbReference>
<keyword evidence="5 11" id="KW-0347">Helicase</keyword>
<evidence type="ECO:0000259" key="10">
    <source>
        <dbReference type="PROSITE" id="PS51194"/>
    </source>
</evidence>
<evidence type="ECO:0000256" key="1">
    <source>
        <dbReference type="ARBA" id="ARBA00012552"/>
    </source>
</evidence>
<dbReference type="InterPro" id="IPR001650">
    <property type="entry name" value="Helicase_C-like"/>
</dbReference>
<evidence type="ECO:0000313" key="11">
    <source>
        <dbReference type="EMBL" id="JAG17593.1"/>
    </source>
</evidence>
<reference evidence="11" key="1">
    <citation type="journal article" date="2014" name="PLoS ONE">
        <title>Transcriptome-Based Identification of ABC Transporters in the Western Tarnished Plant Bug Lygus hesperus.</title>
        <authorList>
            <person name="Hull J.J."/>
            <person name="Chaney K."/>
            <person name="Geib S.M."/>
            <person name="Fabrick J.A."/>
            <person name="Brent C.S."/>
            <person name="Walsh D."/>
            <person name="Lavine L.C."/>
        </authorList>
    </citation>
    <scope>NUCLEOTIDE SEQUENCE</scope>
</reference>
<dbReference type="FunFam" id="3.40.50.300:FF:000007">
    <property type="entry name" value="Pre-mRNA-splicing factor ATP-dependent RNA helicase"/>
    <property type="match status" value="1"/>
</dbReference>
<accession>A0A0A9XFQ3</accession>
<keyword evidence="7" id="KW-0508">mRNA splicing</keyword>
<dbReference type="PANTHER" id="PTHR18934:SF83">
    <property type="entry name" value="PRE-MRNA-SPLICING FACTOR ATP-DEPENDENT RNA HELICASE DHX16"/>
    <property type="match status" value="1"/>
</dbReference>
<proteinExistence type="predicted"/>
<dbReference type="SMART" id="SM00490">
    <property type="entry name" value="HELICc"/>
    <property type="match status" value="1"/>
</dbReference>
<evidence type="ECO:0000256" key="4">
    <source>
        <dbReference type="ARBA" id="ARBA00022801"/>
    </source>
</evidence>
<dbReference type="EMBL" id="GBHO01026011">
    <property type="protein sequence ID" value="JAG17593.1"/>
    <property type="molecule type" value="Transcribed_RNA"/>
</dbReference>
<organism evidence="11">
    <name type="scientific">Lygus hesperus</name>
    <name type="common">Western plant bug</name>
    <dbReference type="NCBI Taxonomy" id="30085"/>
    <lineage>
        <taxon>Eukaryota</taxon>
        <taxon>Metazoa</taxon>
        <taxon>Ecdysozoa</taxon>
        <taxon>Arthropoda</taxon>
        <taxon>Hexapoda</taxon>
        <taxon>Insecta</taxon>
        <taxon>Pterygota</taxon>
        <taxon>Neoptera</taxon>
        <taxon>Paraneoptera</taxon>
        <taxon>Hemiptera</taxon>
        <taxon>Heteroptera</taxon>
        <taxon>Panheteroptera</taxon>
        <taxon>Cimicomorpha</taxon>
        <taxon>Miridae</taxon>
        <taxon>Mirini</taxon>
        <taxon>Lygus</taxon>
    </lineage>
</organism>
<evidence type="ECO:0000256" key="5">
    <source>
        <dbReference type="ARBA" id="ARBA00022806"/>
    </source>
</evidence>
<evidence type="ECO:0000259" key="9">
    <source>
        <dbReference type="PROSITE" id="PS51192"/>
    </source>
</evidence>
<feature type="domain" description="Helicase C-terminal" evidence="10">
    <location>
        <begin position="199"/>
        <end position="370"/>
    </location>
</feature>
<evidence type="ECO:0000256" key="8">
    <source>
        <dbReference type="ARBA" id="ARBA00047984"/>
    </source>
</evidence>